<keyword evidence="2" id="KW-1185">Reference proteome</keyword>
<dbReference type="EMBL" id="VOIH02000004">
    <property type="protein sequence ID" value="KAF3448330.1"/>
    <property type="molecule type" value="Genomic_DNA"/>
</dbReference>
<dbReference type="Proteomes" id="UP000796880">
    <property type="component" value="Unassembled WGS sequence"/>
</dbReference>
<evidence type="ECO:0000313" key="2">
    <source>
        <dbReference type="Proteomes" id="UP000796880"/>
    </source>
</evidence>
<reference evidence="1" key="1">
    <citation type="submission" date="2020-03" db="EMBL/GenBank/DDBJ databases">
        <title>A high-quality chromosome-level genome assembly of a woody plant with both climbing and erect habits, Rhamnella rubrinervis.</title>
        <authorList>
            <person name="Lu Z."/>
            <person name="Yang Y."/>
            <person name="Zhu X."/>
            <person name="Sun Y."/>
        </authorList>
    </citation>
    <scope>NUCLEOTIDE SEQUENCE</scope>
    <source>
        <strain evidence="1">BYM</strain>
        <tissue evidence="1">Leaf</tissue>
    </source>
</reference>
<gene>
    <name evidence="1" type="ORF">FNV43_RR09043</name>
</gene>
<protein>
    <submittedName>
        <fullName evidence="1">Uncharacterized protein</fullName>
    </submittedName>
</protein>
<name>A0A8K0H9S2_9ROSA</name>
<accession>A0A8K0H9S2</accession>
<sequence>MLVVTGTRGCGKTLLPQELCHDHDVEDELFAYKFTTSLPKAVSFGVEFLVKRILLSGVSQDLEEALGPNSHQLCCCHSSGFHIFYMQISKLLPKLEAAWIDYCGRLNGKDITNALPIIFN</sequence>
<comment type="caution">
    <text evidence="1">The sequence shown here is derived from an EMBL/GenBank/DDBJ whole genome shotgun (WGS) entry which is preliminary data.</text>
</comment>
<evidence type="ECO:0000313" key="1">
    <source>
        <dbReference type="EMBL" id="KAF3448330.1"/>
    </source>
</evidence>
<proteinExistence type="predicted"/>
<organism evidence="1 2">
    <name type="scientific">Rhamnella rubrinervis</name>
    <dbReference type="NCBI Taxonomy" id="2594499"/>
    <lineage>
        <taxon>Eukaryota</taxon>
        <taxon>Viridiplantae</taxon>
        <taxon>Streptophyta</taxon>
        <taxon>Embryophyta</taxon>
        <taxon>Tracheophyta</taxon>
        <taxon>Spermatophyta</taxon>
        <taxon>Magnoliopsida</taxon>
        <taxon>eudicotyledons</taxon>
        <taxon>Gunneridae</taxon>
        <taxon>Pentapetalae</taxon>
        <taxon>rosids</taxon>
        <taxon>fabids</taxon>
        <taxon>Rosales</taxon>
        <taxon>Rhamnaceae</taxon>
        <taxon>rhamnoid group</taxon>
        <taxon>Rhamneae</taxon>
        <taxon>Rhamnella</taxon>
    </lineage>
</organism>
<dbReference type="AlphaFoldDB" id="A0A8K0H9S2"/>